<dbReference type="Proteomes" id="UP000245533">
    <property type="component" value="Unassembled WGS sequence"/>
</dbReference>
<keyword evidence="2" id="KW-1133">Transmembrane helix</keyword>
<dbReference type="AlphaFoldDB" id="A0A316TPD5"/>
<feature type="transmembrane region" description="Helical" evidence="2">
    <location>
        <begin position="14"/>
        <end position="34"/>
    </location>
</feature>
<protein>
    <submittedName>
        <fullName evidence="3">Uncharacterized protein</fullName>
    </submittedName>
</protein>
<evidence type="ECO:0000313" key="4">
    <source>
        <dbReference type="Proteomes" id="UP000245533"/>
    </source>
</evidence>
<reference evidence="3 4" key="1">
    <citation type="submission" date="2018-05" db="EMBL/GenBank/DDBJ databases">
        <title>Rhodohalobacter halophilus gen. nov., sp. nov., a moderately halophilic member of the family Balneolaceae.</title>
        <authorList>
            <person name="Liu Z.-W."/>
        </authorList>
    </citation>
    <scope>NUCLEOTIDE SEQUENCE [LARGE SCALE GENOMIC DNA]</scope>
    <source>
        <strain evidence="3 4">8A47</strain>
    </source>
</reference>
<feature type="coiled-coil region" evidence="1">
    <location>
        <begin position="237"/>
        <end position="291"/>
    </location>
</feature>
<keyword evidence="4" id="KW-1185">Reference proteome</keyword>
<comment type="caution">
    <text evidence="3">The sequence shown here is derived from an EMBL/GenBank/DDBJ whole genome shotgun (WGS) entry which is preliminary data.</text>
</comment>
<sequence>MSSEKENINFTKEAFLHPVNLVCLLVGTITALVFNEMGSVADTILTMTFGAELIYLGVVPRLPSYQKNIRHKKQKERNEDSGDKMIFYQLDARSQKRFLVLKHISGEVKKNFDTLPYSSKSMLEHIRDKMEDLLTTYLTLLDMNRRFQIYMNSEVEEELRQKVAQQEDELEEIDSEQLKKTRERRLQILNKRLRKFDSAKEKYLICETHLETIEDAIRYIYEQSMTMPNAEDVGQQLDRLLSEMEETTSIIEELDQDLLPGFENLDHELELAELRKEAEMLHKETEQKVKKNI</sequence>
<gene>
    <name evidence="3" type="ORF">DDZ15_13850</name>
</gene>
<evidence type="ECO:0000313" key="3">
    <source>
        <dbReference type="EMBL" id="PWN05668.1"/>
    </source>
</evidence>
<feature type="coiled-coil region" evidence="1">
    <location>
        <begin position="152"/>
        <end position="183"/>
    </location>
</feature>
<feature type="transmembrane region" description="Helical" evidence="2">
    <location>
        <begin position="40"/>
        <end position="62"/>
    </location>
</feature>
<name>A0A316TPD5_9BACT</name>
<keyword evidence="2" id="KW-0472">Membrane</keyword>
<dbReference type="RefSeq" id="WP_109647695.1">
    <property type="nucleotide sequence ID" value="NZ_QGGB01000009.1"/>
</dbReference>
<dbReference type="EMBL" id="QGGB01000009">
    <property type="protein sequence ID" value="PWN05668.1"/>
    <property type="molecule type" value="Genomic_DNA"/>
</dbReference>
<keyword evidence="2" id="KW-0812">Transmembrane</keyword>
<accession>A0A316TPD5</accession>
<dbReference type="OrthoDB" id="1523510at2"/>
<evidence type="ECO:0000256" key="2">
    <source>
        <dbReference type="SAM" id="Phobius"/>
    </source>
</evidence>
<proteinExistence type="predicted"/>
<organism evidence="3 4">
    <name type="scientific">Rhodohalobacter mucosus</name>
    <dbReference type="NCBI Taxonomy" id="2079485"/>
    <lineage>
        <taxon>Bacteria</taxon>
        <taxon>Pseudomonadati</taxon>
        <taxon>Balneolota</taxon>
        <taxon>Balneolia</taxon>
        <taxon>Balneolales</taxon>
        <taxon>Balneolaceae</taxon>
        <taxon>Rhodohalobacter</taxon>
    </lineage>
</organism>
<keyword evidence="1" id="KW-0175">Coiled coil</keyword>
<evidence type="ECO:0000256" key="1">
    <source>
        <dbReference type="SAM" id="Coils"/>
    </source>
</evidence>